<dbReference type="InterPro" id="IPR036388">
    <property type="entry name" value="WH-like_DNA-bd_sf"/>
</dbReference>
<dbReference type="HOGENOM" id="CLU_094500_0_0_9"/>
<feature type="domain" description="Cyclic nucleotide-binding" evidence="1">
    <location>
        <begin position="23"/>
        <end position="127"/>
    </location>
</feature>
<dbReference type="Proteomes" id="UP000012589">
    <property type="component" value="Unassembled WGS sequence"/>
</dbReference>
<dbReference type="SUPFAM" id="SSF46785">
    <property type="entry name" value="Winged helix' DNA-binding domain"/>
    <property type="match status" value="1"/>
</dbReference>
<dbReference type="PROSITE" id="PS50042">
    <property type="entry name" value="CNMP_BINDING_3"/>
    <property type="match status" value="1"/>
</dbReference>
<evidence type="ECO:0000313" key="3">
    <source>
        <dbReference type="Proteomes" id="UP000012589"/>
    </source>
</evidence>
<dbReference type="STRING" id="1235802.C823_05678"/>
<proteinExistence type="predicted"/>
<keyword evidence="3" id="KW-1185">Reference proteome</keyword>
<dbReference type="InterPro" id="IPR000595">
    <property type="entry name" value="cNMP-bd_dom"/>
</dbReference>
<reference evidence="2 3" key="1">
    <citation type="journal article" date="2014" name="Genome Announc.">
        <title>Draft genome sequences of the altered schaedler flora, a defined bacterial community from gnotobiotic mice.</title>
        <authorList>
            <person name="Wannemuehler M.J."/>
            <person name="Overstreet A.M."/>
            <person name="Ward D.V."/>
            <person name="Phillips G.J."/>
        </authorList>
    </citation>
    <scope>NUCLEOTIDE SEQUENCE [LARGE SCALE GENOMIC DNA]</scope>
    <source>
        <strain evidence="2 3">ASF492</strain>
    </source>
</reference>
<dbReference type="eggNOG" id="COG0664">
    <property type="taxonomic scope" value="Bacteria"/>
</dbReference>
<dbReference type="EMBL" id="AQFT01000175">
    <property type="protein sequence ID" value="EMZ19126.1"/>
    <property type="molecule type" value="Genomic_DNA"/>
</dbReference>
<gene>
    <name evidence="2" type="ORF">C823_05678</name>
</gene>
<dbReference type="InterPro" id="IPR014710">
    <property type="entry name" value="RmlC-like_jellyroll"/>
</dbReference>
<protein>
    <recommendedName>
        <fullName evidence="1">Cyclic nucleotide-binding domain-containing protein</fullName>
    </recommendedName>
</protein>
<organism evidence="2 3">
    <name type="scientific">Eubacterium plexicaudatum ASF492</name>
    <dbReference type="NCBI Taxonomy" id="1235802"/>
    <lineage>
        <taxon>Bacteria</taxon>
        <taxon>Bacillati</taxon>
        <taxon>Bacillota</taxon>
        <taxon>Clostridia</taxon>
        <taxon>Eubacteriales</taxon>
        <taxon>Eubacteriaceae</taxon>
        <taxon>Eubacterium</taxon>
    </lineage>
</organism>
<dbReference type="CDD" id="cd00038">
    <property type="entry name" value="CAP_ED"/>
    <property type="match status" value="1"/>
</dbReference>
<dbReference type="PATRIC" id="fig|1235802.3.peg.6001"/>
<dbReference type="OrthoDB" id="3194797at2"/>
<evidence type="ECO:0000313" key="2">
    <source>
        <dbReference type="EMBL" id="EMZ19126.1"/>
    </source>
</evidence>
<sequence length="242" mass="28523">MKHKPLYDALPFLNNVDREKQEQFQEYFKSAPLWLFDALQIDELKKGEVFVREGEPADTIFFIGRGIIEAIDYRVYGTPYDYMQFDKLYAFGGMEFIMDLDVYKTTLRTITDCTAVKLSRSKFEKWMYSDIRAMKYEAKMIGEYLLKEGRNSRIFLFLQGSDRLAMLFVDRFERYGKNGLLYIKGNRQNLADETGLCVKSISRGVKKFLEDDLITKEGNKIIINEQQYIRLKKIVSFKIDLD</sequence>
<dbReference type="Pfam" id="PF00027">
    <property type="entry name" value="cNMP_binding"/>
    <property type="match status" value="1"/>
</dbReference>
<dbReference type="AlphaFoldDB" id="N1ZT64"/>
<dbReference type="InterPro" id="IPR018490">
    <property type="entry name" value="cNMP-bd_dom_sf"/>
</dbReference>
<dbReference type="SUPFAM" id="SSF51206">
    <property type="entry name" value="cAMP-binding domain-like"/>
    <property type="match status" value="1"/>
</dbReference>
<accession>N1ZT64</accession>
<comment type="caution">
    <text evidence="2">The sequence shown here is derived from an EMBL/GenBank/DDBJ whole genome shotgun (WGS) entry which is preliminary data.</text>
</comment>
<dbReference type="InterPro" id="IPR036390">
    <property type="entry name" value="WH_DNA-bd_sf"/>
</dbReference>
<dbReference type="Gene3D" id="1.10.10.10">
    <property type="entry name" value="Winged helix-like DNA-binding domain superfamily/Winged helix DNA-binding domain"/>
    <property type="match status" value="1"/>
</dbReference>
<evidence type="ECO:0000259" key="1">
    <source>
        <dbReference type="PROSITE" id="PS50042"/>
    </source>
</evidence>
<name>N1ZT64_9FIRM</name>
<dbReference type="Gene3D" id="2.60.120.10">
    <property type="entry name" value="Jelly Rolls"/>
    <property type="match status" value="1"/>
</dbReference>